<evidence type="ECO:0000256" key="4">
    <source>
        <dbReference type="ARBA" id="ARBA00022821"/>
    </source>
</evidence>
<sequence>MPKVLLVIGAKLEAIITQMCLKGSKHLVIISGEVSINLNDKLFWFGKPQWLLYAIQFILIENSFQIAFIVWDLYTFGHPSCFHKETKYFVISIGVSVTVQFMCAYVTLPLYALVSQMGSSMKETIFTDQVVAGLKHWHTMAKRNLCSNEAIISIPSSPVVKPSCTPSSSSSSVLKQMPSSRAWFSSSSGASPTLPTSRGIRSYSDQISSASAFEFPTERRELEEIQKVTEEMMKISRNSTVGEISFRMWWRQEVVSTKDGPGRRR</sequence>
<comment type="subcellular location">
    <subcellularLocation>
        <location evidence="1">Membrane</location>
        <topology evidence="1">Multi-pass membrane protein</topology>
    </subcellularLocation>
</comment>
<keyword evidence="7" id="KW-0568">Pathogenesis-related protein</keyword>
<keyword evidence="5 8" id="KW-1133">Transmembrane helix</keyword>
<dbReference type="GO" id="GO:0006952">
    <property type="term" value="P:defense response"/>
    <property type="evidence" value="ECO:0007669"/>
    <property type="project" value="UniProtKB-KW"/>
</dbReference>
<dbReference type="Proteomes" id="UP001552299">
    <property type="component" value="Unassembled WGS sequence"/>
</dbReference>
<evidence type="ECO:0000313" key="9">
    <source>
        <dbReference type="EMBL" id="KAL0925374.1"/>
    </source>
</evidence>
<accession>A0ABD0VJP0</accession>
<keyword evidence="4" id="KW-0611">Plant defense</keyword>
<feature type="transmembrane region" description="Helical" evidence="8">
    <location>
        <begin position="91"/>
        <end position="114"/>
    </location>
</feature>
<evidence type="ECO:0000313" key="10">
    <source>
        <dbReference type="Proteomes" id="UP001552299"/>
    </source>
</evidence>
<organism evidence="9 10">
    <name type="scientific">Dendrobium thyrsiflorum</name>
    <name type="common">Pinecone-like raceme dendrobium</name>
    <name type="synonym">Orchid</name>
    <dbReference type="NCBI Taxonomy" id="117978"/>
    <lineage>
        <taxon>Eukaryota</taxon>
        <taxon>Viridiplantae</taxon>
        <taxon>Streptophyta</taxon>
        <taxon>Embryophyta</taxon>
        <taxon>Tracheophyta</taxon>
        <taxon>Spermatophyta</taxon>
        <taxon>Magnoliopsida</taxon>
        <taxon>Liliopsida</taxon>
        <taxon>Asparagales</taxon>
        <taxon>Orchidaceae</taxon>
        <taxon>Epidendroideae</taxon>
        <taxon>Malaxideae</taxon>
        <taxon>Dendrobiinae</taxon>
        <taxon>Dendrobium</taxon>
    </lineage>
</organism>
<keyword evidence="6 8" id="KW-0472">Membrane</keyword>
<dbReference type="Pfam" id="PF03094">
    <property type="entry name" value="Mlo"/>
    <property type="match status" value="1"/>
</dbReference>
<evidence type="ECO:0000256" key="5">
    <source>
        <dbReference type="ARBA" id="ARBA00022989"/>
    </source>
</evidence>
<dbReference type="PANTHER" id="PTHR31942">
    <property type="entry name" value="MLO-LIKE PROTEIN 1"/>
    <property type="match status" value="1"/>
</dbReference>
<dbReference type="AlphaFoldDB" id="A0ABD0VJP0"/>
<comment type="caution">
    <text evidence="9">The sequence shown here is derived from an EMBL/GenBank/DDBJ whole genome shotgun (WGS) entry which is preliminary data.</text>
</comment>
<evidence type="ECO:0000256" key="1">
    <source>
        <dbReference type="ARBA" id="ARBA00004141"/>
    </source>
</evidence>
<dbReference type="GO" id="GO:0016020">
    <property type="term" value="C:membrane"/>
    <property type="evidence" value="ECO:0007669"/>
    <property type="project" value="UniProtKB-SubCell"/>
</dbReference>
<dbReference type="InterPro" id="IPR004326">
    <property type="entry name" value="Mlo"/>
</dbReference>
<evidence type="ECO:0000256" key="8">
    <source>
        <dbReference type="SAM" id="Phobius"/>
    </source>
</evidence>
<dbReference type="EMBL" id="JANQDX010000004">
    <property type="protein sequence ID" value="KAL0925374.1"/>
    <property type="molecule type" value="Genomic_DNA"/>
</dbReference>
<comment type="similarity">
    <text evidence="2">Belongs to the MLO family.</text>
</comment>
<proteinExistence type="inferred from homology"/>
<evidence type="ECO:0008006" key="11">
    <source>
        <dbReference type="Google" id="ProtNLM"/>
    </source>
</evidence>
<evidence type="ECO:0000256" key="7">
    <source>
        <dbReference type="ARBA" id="ARBA00023265"/>
    </source>
</evidence>
<dbReference type="PANTHER" id="PTHR31942:SF72">
    <property type="entry name" value="MLO-LIKE PROTEIN"/>
    <property type="match status" value="1"/>
</dbReference>
<name>A0ABD0VJP0_DENTH</name>
<keyword evidence="3 8" id="KW-0812">Transmembrane</keyword>
<feature type="transmembrane region" description="Helical" evidence="8">
    <location>
        <begin position="50"/>
        <end position="71"/>
    </location>
</feature>
<evidence type="ECO:0000256" key="3">
    <source>
        <dbReference type="ARBA" id="ARBA00022692"/>
    </source>
</evidence>
<reference evidence="9 10" key="1">
    <citation type="journal article" date="2024" name="Plant Biotechnol. J.">
        <title>Dendrobium thyrsiflorum genome and its molecular insights into genes involved in important horticultural traits.</title>
        <authorList>
            <person name="Chen B."/>
            <person name="Wang J.Y."/>
            <person name="Zheng P.J."/>
            <person name="Li K.L."/>
            <person name="Liang Y.M."/>
            <person name="Chen X.F."/>
            <person name="Zhang C."/>
            <person name="Zhao X."/>
            <person name="He X."/>
            <person name="Zhang G.Q."/>
            <person name="Liu Z.J."/>
            <person name="Xu Q."/>
        </authorList>
    </citation>
    <scope>NUCLEOTIDE SEQUENCE [LARGE SCALE GENOMIC DNA]</scope>
    <source>
        <strain evidence="9">GZMU011</strain>
    </source>
</reference>
<gene>
    <name evidence="9" type="ORF">M5K25_003698</name>
</gene>
<keyword evidence="10" id="KW-1185">Reference proteome</keyword>
<protein>
    <recommendedName>
        <fullName evidence="11">MLO-like protein</fullName>
    </recommendedName>
</protein>
<evidence type="ECO:0000256" key="2">
    <source>
        <dbReference type="ARBA" id="ARBA00006574"/>
    </source>
</evidence>
<evidence type="ECO:0000256" key="6">
    <source>
        <dbReference type="ARBA" id="ARBA00023136"/>
    </source>
</evidence>